<dbReference type="OMA" id="THASNDH"/>
<dbReference type="Gramene" id="EOY10283">
    <property type="protein sequence ID" value="EOY10283"/>
    <property type="gene ID" value="TCM_025653"/>
</dbReference>
<gene>
    <name evidence="3" type="ORF">TCM_025653</name>
</gene>
<dbReference type="InParanoid" id="A0A061F058"/>
<keyword evidence="4" id="KW-1185">Reference proteome</keyword>
<dbReference type="Proteomes" id="UP000026915">
    <property type="component" value="Chromosome 5"/>
</dbReference>
<comment type="similarity">
    <text evidence="1">Belongs to the plant acyltransferase family.</text>
</comment>
<protein>
    <submittedName>
        <fullName evidence="3">Benzoyl coenzyme A: Benzyl alcohol benzoyl transferase</fullName>
    </submittedName>
</protein>
<dbReference type="InterPro" id="IPR050898">
    <property type="entry name" value="Plant_acyltransferase"/>
</dbReference>
<keyword evidence="2 3" id="KW-0808">Transferase</keyword>
<evidence type="ECO:0000313" key="3">
    <source>
        <dbReference type="EMBL" id="EOY10283.1"/>
    </source>
</evidence>
<name>A0A061F058_THECC</name>
<accession>A0A061F058</accession>
<dbReference type="SUPFAM" id="SSF52777">
    <property type="entry name" value="CoA-dependent acyltransferases"/>
    <property type="match status" value="1"/>
</dbReference>
<dbReference type="InterPro" id="IPR023213">
    <property type="entry name" value="CAT-like_dom_sf"/>
</dbReference>
<organism evidence="3 4">
    <name type="scientific">Theobroma cacao</name>
    <name type="common">Cacao</name>
    <name type="synonym">Cocoa</name>
    <dbReference type="NCBI Taxonomy" id="3641"/>
    <lineage>
        <taxon>Eukaryota</taxon>
        <taxon>Viridiplantae</taxon>
        <taxon>Streptophyta</taxon>
        <taxon>Embryophyta</taxon>
        <taxon>Tracheophyta</taxon>
        <taxon>Spermatophyta</taxon>
        <taxon>Magnoliopsida</taxon>
        <taxon>eudicotyledons</taxon>
        <taxon>Gunneridae</taxon>
        <taxon>Pentapetalae</taxon>
        <taxon>rosids</taxon>
        <taxon>malvids</taxon>
        <taxon>Malvales</taxon>
        <taxon>Malvaceae</taxon>
        <taxon>Byttnerioideae</taxon>
        <taxon>Theobroma</taxon>
    </lineage>
</organism>
<dbReference type="eggNOG" id="ENOG502QUSI">
    <property type="taxonomic scope" value="Eukaryota"/>
</dbReference>
<dbReference type="Pfam" id="PF02458">
    <property type="entry name" value="Transferase"/>
    <property type="match status" value="1"/>
</dbReference>
<evidence type="ECO:0000256" key="1">
    <source>
        <dbReference type="ARBA" id="ARBA00009861"/>
    </source>
</evidence>
<dbReference type="GO" id="GO:0016747">
    <property type="term" value="F:acyltransferase activity, transferring groups other than amino-acyl groups"/>
    <property type="evidence" value="ECO:0000318"/>
    <property type="project" value="GO_Central"/>
</dbReference>
<reference evidence="3 4" key="1">
    <citation type="journal article" date="2013" name="Genome Biol.">
        <title>The genome sequence of the most widely cultivated cacao type and its use to identify candidate genes regulating pod color.</title>
        <authorList>
            <person name="Motamayor J.C."/>
            <person name="Mockaitis K."/>
            <person name="Schmutz J."/>
            <person name="Haiminen N."/>
            <person name="Iii D.L."/>
            <person name="Cornejo O."/>
            <person name="Findley S.D."/>
            <person name="Zheng P."/>
            <person name="Utro F."/>
            <person name="Royaert S."/>
            <person name="Saski C."/>
            <person name="Jenkins J."/>
            <person name="Podicheti R."/>
            <person name="Zhao M."/>
            <person name="Scheffler B.E."/>
            <person name="Stack J.C."/>
            <person name="Feltus F.A."/>
            <person name="Mustiga G.M."/>
            <person name="Amores F."/>
            <person name="Phillips W."/>
            <person name="Marelli J.P."/>
            <person name="May G.D."/>
            <person name="Shapiro H."/>
            <person name="Ma J."/>
            <person name="Bustamante C.D."/>
            <person name="Schnell R.J."/>
            <person name="Main D."/>
            <person name="Gilbert D."/>
            <person name="Parida L."/>
            <person name="Kuhn D.N."/>
        </authorList>
    </citation>
    <scope>NUCLEOTIDE SEQUENCE [LARGE SCALE GENOMIC DNA]</scope>
    <source>
        <strain evidence="4">cv. Matina 1-6</strain>
    </source>
</reference>
<dbReference type="PANTHER" id="PTHR31147:SF66">
    <property type="entry name" value="OS05G0315700 PROTEIN"/>
    <property type="match status" value="1"/>
</dbReference>
<dbReference type="PANTHER" id="PTHR31147">
    <property type="entry name" value="ACYL TRANSFERASE 4"/>
    <property type="match status" value="1"/>
</dbReference>
<evidence type="ECO:0000313" key="4">
    <source>
        <dbReference type="Proteomes" id="UP000026915"/>
    </source>
</evidence>
<dbReference type="Gene3D" id="3.30.559.10">
    <property type="entry name" value="Chloramphenicol acetyltransferase-like domain"/>
    <property type="match status" value="2"/>
</dbReference>
<dbReference type="AlphaFoldDB" id="A0A061F058"/>
<dbReference type="HOGENOM" id="CLU_014546_2_2_1"/>
<sequence length="562" mass="62073">MRDLITVAHRGDADVDAKPCGVLIDIQGNSAYRDVEAVVTGPMGVSGHDNSVGIIAKGKITLFLGTLAYDLWRSMTLRPGAWKRREGTAPGASRSEVHLLPSALIGTIECHHALRGGQNSVVRRHEPELVVPAKPTPRECKLLSDIDDQDGHRFQIRGLHFYRFKPSMQGKDPACIIKEALTKALVFYYPYAGRLREGPNRKLVVDCTGEGVLFIQADADVTLDQFGDSLHPPFPCYKELLYEVPGSNEILNCPLLQIQVTRLKCGGFILAHRFNHTMNDAVGQSQFMCAMGEMARGALAPSTPPVWERHLLNARHSPLITCVHDEYDNATLTNGIEIPDNLLHRSFFFGPTQISALRRFVPHNLRCSTFDIVTACLWRCRTKALKLGPNDDVRFICIVNVRSKFNPPLPSGFYGNALGYPAALTTAGQLCQNPMEYAIQLVRQAKAKITEEYMKSTADLMVIRGRPNVNTVRCFMVSDLTRAKFREVDFGWGEAEFGGPAYGGDIISFYIPSKNKEGEGGIVVPVCLPAPVMESFVKELDGILSNDEAAAGAENEILRCKF</sequence>
<dbReference type="EMBL" id="CM001883">
    <property type="protein sequence ID" value="EOY10283.1"/>
    <property type="molecule type" value="Genomic_DNA"/>
</dbReference>
<evidence type="ECO:0000256" key="2">
    <source>
        <dbReference type="ARBA" id="ARBA00022679"/>
    </source>
</evidence>
<proteinExistence type="inferred from homology"/>